<dbReference type="AlphaFoldDB" id="A0A2I1PAE2"/>
<comment type="similarity">
    <text evidence="1">Belongs to the UPF0098 family.</text>
</comment>
<organism evidence="3 4">
    <name type="scientific">Kytococcus schroeteri</name>
    <dbReference type="NCBI Taxonomy" id="138300"/>
    <lineage>
        <taxon>Bacteria</taxon>
        <taxon>Bacillati</taxon>
        <taxon>Actinomycetota</taxon>
        <taxon>Actinomycetes</taxon>
        <taxon>Micrococcales</taxon>
        <taxon>Kytococcaceae</taxon>
        <taxon>Kytococcus</taxon>
    </lineage>
</organism>
<reference evidence="3 4" key="1">
    <citation type="submission" date="2017-12" db="EMBL/GenBank/DDBJ databases">
        <title>Phylogenetic diversity of female urinary microbiome.</title>
        <authorList>
            <person name="Thomas-White K."/>
            <person name="Wolfe A.J."/>
        </authorList>
    </citation>
    <scope>NUCLEOTIDE SEQUENCE [LARGE SCALE GENOMIC DNA]</scope>
    <source>
        <strain evidence="3 4">UMB1298</strain>
    </source>
</reference>
<dbReference type="SUPFAM" id="SSF49777">
    <property type="entry name" value="PEBP-like"/>
    <property type="match status" value="1"/>
</dbReference>
<dbReference type="EMBL" id="PKIZ01000011">
    <property type="protein sequence ID" value="PKZ41605.1"/>
    <property type="molecule type" value="Genomic_DNA"/>
</dbReference>
<name>A0A2I1PAE2_9MICO</name>
<dbReference type="PANTHER" id="PTHR30289">
    <property type="entry name" value="UNCHARACTERIZED PROTEIN YBCL-RELATED"/>
    <property type="match status" value="1"/>
</dbReference>
<dbReference type="Pfam" id="PF01161">
    <property type="entry name" value="PBP"/>
    <property type="match status" value="1"/>
</dbReference>
<comment type="caution">
    <text evidence="3">The sequence shown here is derived from an EMBL/GenBank/DDBJ whole genome shotgun (WGS) entry which is preliminary data.</text>
</comment>
<accession>A0A2I1PAE2</accession>
<evidence type="ECO:0000256" key="1">
    <source>
        <dbReference type="ARBA" id="ARBA00007120"/>
    </source>
</evidence>
<feature type="region of interest" description="Disordered" evidence="2">
    <location>
        <begin position="34"/>
        <end position="54"/>
    </location>
</feature>
<evidence type="ECO:0000313" key="3">
    <source>
        <dbReference type="EMBL" id="PKZ41605.1"/>
    </source>
</evidence>
<protein>
    <submittedName>
        <fullName evidence="3">YbhB/YbcL family Raf kinase inhibitor-like protein</fullName>
    </submittedName>
</protein>
<proteinExistence type="inferred from homology"/>
<dbReference type="NCBIfam" id="TIGR00481">
    <property type="entry name" value="YbhB/YbcL family Raf kinase inhibitor-like protein"/>
    <property type="match status" value="1"/>
</dbReference>
<evidence type="ECO:0000313" key="4">
    <source>
        <dbReference type="Proteomes" id="UP000234206"/>
    </source>
</evidence>
<dbReference type="OrthoDB" id="9797506at2"/>
<dbReference type="RefSeq" id="WP_070705545.1">
    <property type="nucleotide sequence ID" value="NZ_JBHLVH010000012.1"/>
</dbReference>
<dbReference type="PANTHER" id="PTHR30289:SF1">
    <property type="entry name" value="PEBP (PHOSPHATIDYLETHANOLAMINE-BINDING PROTEIN) FAMILY PROTEIN"/>
    <property type="match status" value="1"/>
</dbReference>
<evidence type="ECO:0000256" key="2">
    <source>
        <dbReference type="SAM" id="MobiDB-lite"/>
    </source>
</evidence>
<dbReference type="CDD" id="cd00865">
    <property type="entry name" value="PEBP_bact_arch"/>
    <property type="match status" value="1"/>
</dbReference>
<dbReference type="InterPro" id="IPR005247">
    <property type="entry name" value="YbhB_YbcL/LppC-like"/>
</dbReference>
<dbReference type="InterPro" id="IPR036610">
    <property type="entry name" value="PEBP-like_sf"/>
</dbReference>
<dbReference type="InterPro" id="IPR008914">
    <property type="entry name" value="PEBP"/>
</dbReference>
<dbReference type="Proteomes" id="UP000234206">
    <property type="component" value="Unassembled WGS sequence"/>
</dbReference>
<dbReference type="Gene3D" id="3.90.280.10">
    <property type="entry name" value="PEBP-like"/>
    <property type="match status" value="1"/>
</dbReference>
<gene>
    <name evidence="3" type="ORF">CYJ76_06910</name>
</gene>
<keyword evidence="4" id="KW-1185">Reference proteome</keyword>
<sequence length="179" mass="19025">MDLHRPEAPEPYSLLPKTADFTVTSADLRNHEPMSRRHAAEGDETSPQLSWTGAPEGTKSFAVSCFDPDAPTPAGFWHWTVLNIPASVTELAADAGAEGGHNLPEGAFMVSADTGAKAWAGMAPPPGDRPHRYILAVHALDTEDLGLDNSASATVAAFTMLFHTIGRGTLTGTYQARED</sequence>